<evidence type="ECO:0000313" key="4">
    <source>
        <dbReference type="Proteomes" id="UP000266016"/>
    </source>
</evidence>
<dbReference type="Proteomes" id="UP000266016">
    <property type="component" value="Unassembled WGS sequence"/>
</dbReference>
<comment type="caution">
    <text evidence="3">The sequence shown here is derived from an EMBL/GenBank/DDBJ whole genome shotgun (WGS) entry which is preliminary data.</text>
</comment>
<dbReference type="AlphaFoldDB" id="A0A398B7D5"/>
<evidence type="ECO:0000259" key="2">
    <source>
        <dbReference type="Pfam" id="PF13478"/>
    </source>
</evidence>
<dbReference type="PANTHER" id="PTHR30388:SF6">
    <property type="entry name" value="XANTHINE DEHYDROGENASE SUBUNIT A-RELATED"/>
    <property type="match status" value="1"/>
</dbReference>
<protein>
    <submittedName>
        <fullName evidence="3">XdhC/CoxI family protein</fullName>
    </submittedName>
</protein>
<dbReference type="Gene3D" id="3.40.50.720">
    <property type="entry name" value="NAD(P)-binding Rossmann-like Domain"/>
    <property type="match status" value="1"/>
</dbReference>
<gene>
    <name evidence="3" type="ORF">D1953_15045</name>
</gene>
<proteinExistence type="predicted"/>
<name>A0A398B7D5_9BACI</name>
<dbReference type="Pfam" id="PF02625">
    <property type="entry name" value="XdhC_CoxI"/>
    <property type="match status" value="1"/>
</dbReference>
<dbReference type="InterPro" id="IPR003777">
    <property type="entry name" value="XdhC_CoxI"/>
</dbReference>
<dbReference type="InterPro" id="IPR052698">
    <property type="entry name" value="MoCofactor_Util/Proc"/>
</dbReference>
<organism evidence="3 4">
    <name type="scientific">Peribacillus asahii</name>
    <dbReference type="NCBI Taxonomy" id="228899"/>
    <lineage>
        <taxon>Bacteria</taxon>
        <taxon>Bacillati</taxon>
        <taxon>Bacillota</taxon>
        <taxon>Bacilli</taxon>
        <taxon>Bacillales</taxon>
        <taxon>Bacillaceae</taxon>
        <taxon>Peribacillus</taxon>
    </lineage>
</organism>
<feature type="domain" description="XdhC- CoxI" evidence="1">
    <location>
        <begin position="22"/>
        <end position="83"/>
    </location>
</feature>
<sequence length="365" mass="41633">MGDHMSEFYRYIKILNKHNEDYFVRATVIEVLGSAYRHKGATMFFGKDGKQYGTLSAGCLEEDLSYHATGVMTTLHSKVVEYDLASDNDILWGIGSGCNGKIKILLEPFGWSHIPPNHNRPLMPVIERLLDDGKSIFVVKSIEGKVAAGTTIFCSNDEMVTGHVEDQDIKQRLVSYLKEFSILGTDFQYTFIHDLESEFIFERIKPRDTLYIFGAGPDVEPVVKLTSAFDFETIVIDPRSNRCNRNFFPTAHFLINEHPEVFLKENKLRENSYVIIMTHNFSRDKQILPLLLEHSPPCYIGILGSRARTERLRPPKQLLDKIHSPVGLHIGAEGPEEISISIMAQLIQFRKQYSLKNEKRISLIP</sequence>
<evidence type="ECO:0000259" key="1">
    <source>
        <dbReference type="Pfam" id="PF02625"/>
    </source>
</evidence>
<feature type="domain" description="XdhC Rossmann" evidence="2">
    <location>
        <begin position="210"/>
        <end position="346"/>
    </location>
</feature>
<keyword evidence="4" id="KW-1185">Reference proteome</keyword>
<reference evidence="3 4" key="1">
    <citation type="submission" date="2018-08" db="EMBL/GenBank/DDBJ databases">
        <title>Bacillus jemisoniae sp. nov., Bacillus chryseoplanitiae sp. nov., Bacillus resnikiae sp. nov., and Bacillus frankliniae sp. nov., isolated from Viking spacecraft and associated surfaces.</title>
        <authorList>
            <person name="Seuylemezian A."/>
            <person name="Vaishampayan P."/>
        </authorList>
    </citation>
    <scope>NUCLEOTIDE SEQUENCE [LARGE SCALE GENOMIC DNA]</scope>
    <source>
        <strain evidence="3 4">MA001</strain>
    </source>
</reference>
<dbReference type="PANTHER" id="PTHR30388">
    <property type="entry name" value="ALDEHYDE OXIDOREDUCTASE MOLYBDENUM COFACTOR ASSEMBLY PROTEIN"/>
    <property type="match status" value="1"/>
</dbReference>
<dbReference type="InterPro" id="IPR027051">
    <property type="entry name" value="XdhC_Rossmann_dom"/>
</dbReference>
<dbReference type="Pfam" id="PF13478">
    <property type="entry name" value="XdhC_C"/>
    <property type="match status" value="1"/>
</dbReference>
<evidence type="ECO:0000313" key="3">
    <source>
        <dbReference type="EMBL" id="RID83623.1"/>
    </source>
</evidence>
<dbReference type="EMBL" id="QWVS01000032">
    <property type="protein sequence ID" value="RID83623.1"/>
    <property type="molecule type" value="Genomic_DNA"/>
</dbReference>
<accession>A0A398B7D5</accession>